<evidence type="ECO:0000313" key="3">
    <source>
        <dbReference type="EMBL" id="GCE16234.1"/>
    </source>
</evidence>
<sequence>MTQISEDYKDLLSTTALAHIATIGPAGEPQTTPVWFDWDGTHILFSQTKGRQKYKNLQRDPRIALSIVDPTNPYRYLEVRGRVVRVDEDPDLRFINSMAKKYMGVDTYPNHQPGDERVVIVIAPEHTTKM</sequence>
<dbReference type="AlphaFoldDB" id="A0A402AAN9"/>
<keyword evidence="1" id="KW-0560">Oxidoreductase</keyword>
<proteinExistence type="predicted"/>
<dbReference type="GO" id="GO:0070967">
    <property type="term" value="F:coenzyme F420 binding"/>
    <property type="evidence" value="ECO:0007669"/>
    <property type="project" value="TreeGrafter"/>
</dbReference>
<dbReference type="GO" id="GO:0016627">
    <property type="term" value="F:oxidoreductase activity, acting on the CH-CH group of donors"/>
    <property type="evidence" value="ECO:0007669"/>
    <property type="project" value="TreeGrafter"/>
</dbReference>
<organism evidence="3 4">
    <name type="scientific">Dictyobacter kobayashii</name>
    <dbReference type="NCBI Taxonomy" id="2014872"/>
    <lineage>
        <taxon>Bacteria</taxon>
        <taxon>Bacillati</taxon>
        <taxon>Chloroflexota</taxon>
        <taxon>Ktedonobacteria</taxon>
        <taxon>Ktedonobacterales</taxon>
        <taxon>Dictyobacteraceae</taxon>
        <taxon>Dictyobacter</taxon>
    </lineage>
</organism>
<dbReference type="RefSeq" id="WP_126548173.1">
    <property type="nucleotide sequence ID" value="NZ_BIFS01000001.1"/>
</dbReference>
<dbReference type="InterPro" id="IPR011576">
    <property type="entry name" value="Pyridox_Oxase_N"/>
</dbReference>
<dbReference type="InterPro" id="IPR012349">
    <property type="entry name" value="Split_barrel_FMN-bd"/>
</dbReference>
<dbReference type="InterPro" id="IPR052019">
    <property type="entry name" value="F420H2_bilvrd_red/Heme_oxyg"/>
</dbReference>
<name>A0A402AAN9_9CHLR</name>
<dbReference type="GO" id="GO:0005829">
    <property type="term" value="C:cytosol"/>
    <property type="evidence" value="ECO:0007669"/>
    <property type="project" value="TreeGrafter"/>
</dbReference>
<evidence type="ECO:0000256" key="1">
    <source>
        <dbReference type="ARBA" id="ARBA00023002"/>
    </source>
</evidence>
<gene>
    <name evidence="3" type="ORF">KDK_00340</name>
</gene>
<dbReference type="Pfam" id="PF01243">
    <property type="entry name" value="PNPOx_N"/>
    <property type="match status" value="1"/>
</dbReference>
<reference evidence="4" key="1">
    <citation type="submission" date="2018-12" db="EMBL/GenBank/DDBJ databases">
        <title>Tengunoibacter tsumagoiensis gen. nov., sp. nov., Dictyobacter kobayashii sp. nov., D. alpinus sp. nov., and D. joshuensis sp. nov. and description of Dictyobacteraceae fam. nov. within the order Ktedonobacterales isolated from Tengu-no-mugimeshi.</title>
        <authorList>
            <person name="Wang C.M."/>
            <person name="Zheng Y."/>
            <person name="Sakai Y."/>
            <person name="Toyoda A."/>
            <person name="Minakuchi Y."/>
            <person name="Abe K."/>
            <person name="Yokota A."/>
            <person name="Yabe S."/>
        </authorList>
    </citation>
    <scope>NUCLEOTIDE SEQUENCE [LARGE SCALE GENOMIC DNA]</scope>
    <source>
        <strain evidence="4">Uno11</strain>
    </source>
</reference>
<keyword evidence="4" id="KW-1185">Reference proteome</keyword>
<accession>A0A402AAN9</accession>
<comment type="caution">
    <text evidence="3">The sequence shown here is derived from an EMBL/GenBank/DDBJ whole genome shotgun (WGS) entry which is preliminary data.</text>
</comment>
<dbReference type="SUPFAM" id="SSF50475">
    <property type="entry name" value="FMN-binding split barrel"/>
    <property type="match status" value="1"/>
</dbReference>
<evidence type="ECO:0000313" key="4">
    <source>
        <dbReference type="Proteomes" id="UP000287188"/>
    </source>
</evidence>
<protein>
    <submittedName>
        <fullName evidence="3">Putative pyridoxamine 5'-phosphate oxidase</fullName>
    </submittedName>
</protein>
<dbReference type="Gene3D" id="2.30.110.10">
    <property type="entry name" value="Electron Transport, Fmn-binding Protein, Chain A"/>
    <property type="match status" value="1"/>
</dbReference>
<dbReference type="EMBL" id="BIFS01000001">
    <property type="protein sequence ID" value="GCE16234.1"/>
    <property type="molecule type" value="Genomic_DNA"/>
</dbReference>
<dbReference type="Proteomes" id="UP000287188">
    <property type="component" value="Unassembled WGS sequence"/>
</dbReference>
<dbReference type="InterPro" id="IPR019920">
    <property type="entry name" value="F420-binding_dom_put"/>
</dbReference>
<feature type="domain" description="Pyridoxamine 5'-phosphate oxidase N-terminal" evidence="2">
    <location>
        <begin position="5"/>
        <end position="127"/>
    </location>
</feature>
<dbReference type="PANTHER" id="PTHR35176">
    <property type="entry name" value="HEME OXYGENASE HI_0854-RELATED"/>
    <property type="match status" value="1"/>
</dbReference>
<evidence type="ECO:0000259" key="2">
    <source>
        <dbReference type="Pfam" id="PF01243"/>
    </source>
</evidence>
<dbReference type="NCBIfam" id="TIGR03618">
    <property type="entry name" value="Rv1155_F420"/>
    <property type="match status" value="1"/>
</dbReference>
<dbReference type="OrthoDB" id="162914at2"/>
<dbReference type="PANTHER" id="PTHR35176:SF6">
    <property type="entry name" value="HEME OXYGENASE HI_0854-RELATED"/>
    <property type="match status" value="1"/>
</dbReference>